<dbReference type="Proteomes" id="UP001151071">
    <property type="component" value="Unassembled WGS sequence"/>
</dbReference>
<dbReference type="InterPro" id="IPR001041">
    <property type="entry name" value="2Fe-2S_ferredoxin-type"/>
</dbReference>
<reference evidence="2" key="1">
    <citation type="submission" date="2022-12" db="EMBL/GenBank/DDBJ databases">
        <title>Draft genome sequence of the thermophilic strain Brevibacillus thermoruber HT42, isolated from Los Humeros, Puebla, Mexico, with biotechnological potential.</title>
        <authorList>
            <person name="Lara Sanchez J."/>
            <person name="Solis Palacios R."/>
            <person name="Bustos Baena A.S."/>
            <person name="Ruz Baez A.E."/>
            <person name="Espinosa Luna G."/>
            <person name="Oliart Ros R.M."/>
        </authorList>
    </citation>
    <scope>NUCLEOTIDE SEQUENCE</scope>
    <source>
        <strain evidence="2">HT42</strain>
    </source>
</reference>
<gene>
    <name evidence="2" type="ORF">O3V59_00755</name>
</gene>
<dbReference type="GO" id="GO:0051536">
    <property type="term" value="F:iron-sulfur cluster binding"/>
    <property type="evidence" value="ECO:0007669"/>
    <property type="project" value="InterPro"/>
</dbReference>
<dbReference type="Pfam" id="PF00111">
    <property type="entry name" value="Fer2"/>
    <property type="match status" value="1"/>
</dbReference>
<sequence length="114" mass="12628">MGKLTFLPAGKSVKTRPGQLVTSAAQAARVVIPQRCGGHASCLMCRIVVESGRLSEPTPLERRKMPEEDLRKGIRLACQAKTIGQDCTVRIPESRWKSVVRAALESQRAQEEEW</sequence>
<protein>
    <submittedName>
        <fullName evidence="2">2Fe-2S iron-sulfur cluster-binding protein</fullName>
    </submittedName>
</protein>
<dbReference type="InterPro" id="IPR012675">
    <property type="entry name" value="Beta-grasp_dom_sf"/>
</dbReference>
<feature type="domain" description="2Fe-2S ferredoxin-type" evidence="1">
    <location>
        <begin position="2"/>
        <end position="95"/>
    </location>
</feature>
<dbReference type="Gene3D" id="3.10.20.30">
    <property type="match status" value="1"/>
</dbReference>
<evidence type="ECO:0000313" key="2">
    <source>
        <dbReference type="EMBL" id="MDA5106879.1"/>
    </source>
</evidence>
<comment type="caution">
    <text evidence="2">The sequence shown here is derived from an EMBL/GenBank/DDBJ whole genome shotgun (WGS) entry which is preliminary data.</text>
</comment>
<evidence type="ECO:0000313" key="3">
    <source>
        <dbReference type="Proteomes" id="UP001151071"/>
    </source>
</evidence>
<dbReference type="SUPFAM" id="SSF54292">
    <property type="entry name" value="2Fe-2S ferredoxin-like"/>
    <property type="match status" value="1"/>
</dbReference>
<proteinExistence type="predicted"/>
<accession>A0A9X3Z1S8</accession>
<dbReference type="AlphaFoldDB" id="A0A9X3Z1S8"/>
<organism evidence="2 3">
    <name type="scientific">Brevibacillus thermoruber</name>
    <dbReference type="NCBI Taxonomy" id="33942"/>
    <lineage>
        <taxon>Bacteria</taxon>
        <taxon>Bacillati</taxon>
        <taxon>Bacillota</taxon>
        <taxon>Bacilli</taxon>
        <taxon>Bacillales</taxon>
        <taxon>Paenibacillaceae</taxon>
        <taxon>Brevibacillus</taxon>
    </lineage>
</organism>
<dbReference type="InterPro" id="IPR036010">
    <property type="entry name" value="2Fe-2S_ferredoxin-like_sf"/>
</dbReference>
<dbReference type="CDD" id="cd00207">
    <property type="entry name" value="fer2"/>
    <property type="match status" value="1"/>
</dbReference>
<dbReference type="RefSeq" id="WP_271139255.1">
    <property type="nucleotide sequence ID" value="NZ_JAPYYP010000001.1"/>
</dbReference>
<name>A0A9X3Z1S8_9BACL</name>
<dbReference type="PROSITE" id="PS51085">
    <property type="entry name" value="2FE2S_FER_2"/>
    <property type="match status" value="1"/>
</dbReference>
<dbReference type="EMBL" id="JAPYYP010000001">
    <property type="protein sequence ID" value="MDA5106879.1"/>
    <property type="molecule type" value="Genomic_DNA"/>
</dbReference>
<keyword evidence="3" id="KW-1185">Reference proteome</keyword>
<evidence type="ECO:0000259" key="1">
    <source>
        <dbReference type="PROSITE" id="PS51085"/>
    </source>
</evidence>